<evidence type="ECO:0000259" key="2">
    <source>
        <dbReference type="Pfam" id="PF02014"/>
    </source>
</evidence>
<dbReference type="Proteomes" id="UP001186944">
    <property type="component" value="Unassembled WGS sequence"/>
</dbReference>
<accession>A0AA88XQ27</accession>
<feature type="signal peptide" evidence="1">
    <location>
        <begin position="1"/>
        <end position="21"/>
    </location>
</feature>
<reference evidence="3" key="1">
    <citation type="submission" date="2019-08" db="EMBL/GenBank/DDBJ databases">
        <title>The improved chromosome-level genome for the pearl oyster Pinctada fucata martensii using PacBio sequencing and Hi-C.</title>
        <authorList>
            <person name="Zheng Z."/>
        </authorList>
    </citation>
    <scope>NUCLEOTIDE SEQUENCE</scope>
    <source>
        <strain evidence="3">ZZ-2019</strain>
        <tissue evidence="3">Adductor muscle</tissue>
    </source>
</reference>
<keyword evidence="4" id="KW-1185">Reference proteome</keyword>
<dbReference type="AlphaFoldDB" id="A0AA88XQ27"/>
<dbReference type="Pfam" id="PF02014">
    <property type="entry name" value="Reeler"/>
    <property type="match status" value="1"/>
</dbReference>
<keyword evidence="1" id="KW-0732">Signal</keyword>
<feature type="chain" id="PRO_5041722756" description="Reelin domain-containing protein" evidence="1">
    <location>
        <begin position="22"/>
        <end position="129"/>
    </location>
</feature>
<feature type="domain" description="Reelin" evidence="2">
    <location>
        <begin position="31"/>
        <end position="66"/>
    </location>
</feature>
<evidence type="ECO:0000256" key="1">
    <source>
        <dbReference type="SAM" id="SignalP"/>
    </source>
</evidence>
<sequence>MDIGSALTLCILAVYINGGAGFSGGAPQSQCMNMFPKHSGLSKQQSVAPFEVVVSKETYSPGESLTGTECLFLSSPIGIFVLFYVVSCSVNDSISMEKSPQYPLLFSSFRPSSETHGPFSAVYLTVSFR</sequence>
<evidence type="ECO:0000313" key="4">
    <source>
        <dbReference type="Proteomes" id="UP001186944"/>
    </source>
</evidence>
<name>A0AA88XQ27_PINIB</name>
<dbReference type="InterPro" id="IPR002861">
    <property type="entry name" value="Reeler_dom"/>
</dbReference>
<protein>
    <recommendedName>
        <fullName evidence="2">Reelin domain-containing protein</fullName>
    </recommendedName>
</protein>
<proteinExistence type="predicted"/>
<dbReference type="EMBL" id="VSWD01000010">
    <property type="protein sequence ID" value="KAK3089705.1"/>
    <property type="molecule type" value="Genomic_DNA"/>
</dbReference>
<evidence type="ECO:0000313" key="3">
    <source>
        <dbReference type="EMBL" id="KAK3089705.1"/>
    </source>
</evidence>
<comment type="caution">
    <text evidence="3">The sequence shown here is derived from an EMBL/GenBank/DDBJ whole genome shotgun (WGS) entry which is preliminary data.</text>
</comment>
<gene>
    <name evidence="3" type="ORF">FSP39_005773</name>
</gene>
<organism evidence="3 4">
    <name type="scientific">Pinctada imbricata</name>
    <name type="common">Atlantic pearl-oyster</name>
    <name type="synonym">Pinctada martensii</name>
    <dbReference type="NCBI Taxonomy" id="66713"/>
    <lineage>
        <taxon>Eukaryota</taxon>
        <taxon>Metazoa</taxon>
        <taxon>Spiralia</taxon>
        <taxon>Lophotrochozoa</taxon>
        <taxon>Mollusca</taxon>
        <taxon>Bivalvia</taxon>
        <taxon>Autobranchia</taxon>
        <taxon>Pteriomorphia</taxon>
        <taxon>Pterioida</taxon>
        <taxon>Pterioidea</taxon>
        <taxon>Pteriidae</taxon>
        <taxon>Pinctada</taxon>
    </lineage>
</organism>